<gene>
    <name evidence="2" type="ORF">GCM10010178_49140</name>
</gene>
<keyword evidence="1" id="KW-1133">Transmembrane helix</keyword>
<evidence type="ECO:0000313" key="3">
    <source>
        <dbReference type="Proteomes" id="UP000649573"/>
    </source>
</evidence>
<dbReference type="Proteomes" id="UP000649573">
    <property type="component" value="Unassembled WGS sequence"/>
</dbReference>
<proteinExistence type="predicted"/>
<dbReference type="EMBL" id="BMRE01000022">
    <property type="protein sequence ID" value="GGU50523.1"/>
    <property type="molecule type" value="Genomic_DNA"/>
</dbReference>
<keyword evidence="1" id="KW-0472">Membrane</keyword>
<protein>
    <submittedName>
        <fullName evidence="2">Membrane protein</fullName>
    </submittedName>
</protein>
<keyword evidence="3" id="KW-1185">Reference proteome</keyword>
<name>A0ABQ2URN9_9PSEU</name>
<sequence>MLRIATGLLFLWAFFDKAFGLGYATQEKNAWFSGGSPTKGFLGRVNVGPFQETFRDWAGAWWADTLFMVGLLAIGVALVLGIGLRVAAVTGSLMMLLMWAAEWPPAQHDSAGELTMSTNPLIEYHVIYALVLIVVAATASGATWGLATWWAGLPLVKSNPWLR</sequence>
<accession>A0ABQ2URN9</accession>
<feature type="transmembrane region" description="Helical" evidence="1">
    <location>
        <begin position="126"/>
        <end position="151"/>
    </location>
</feature>
<comment type="caution">
    <text evidence="2">The sequence shown here is derived from an EMBL/GenBank/DDBJ whole genome shotgun (WGS) entry which is preliminary data.</text>
</comment>
<reference evidence="3" key="1">
    <citation type="journal article" date="2019" name="Int. J. Syst. Evol. Microbiol.">
        <title>The Global Catalogue of Microorganisms (GCM) 10K type strain sequencing project: providing services to taxonomists for standard genome sequencing and annotation.</title>
        <authorList>
            <consortium name="The Broad Institute Genomics Platform"/>
            <consortium name="The Broad Institute Genome Sequencing Center for Infectious Disease"/>
            <person name="Wu L."/>
            <person name="Ma J."/>
        </authorList>
    </citation>
    <scope>NUCLEOTIDE SEQUENCE [LARGE SCALE GENOMIC DNA]</scope>
    <source>
        <strain evidence="3">JCM 3296</strain>
    </source>
</reference>
<organism evidence="2 3">
    <name type="scientific">Lentzea flava</name>
    <dbReference type="NCBI Taxonomy" id="103732"/>
    <lineage>
        <taxon>Bacteria</taxon>
        <taxon>Bacillati</taxon>
        <taxon>Actinomycetota</taxon>
        <taxon>Actinomycetes</taxon>
        <taxon>Pseudonocardiales</taxon>
        <taxon>Pseudonocardiaceae</taxon>
        <taxon>Lentzea</taxon>
    </lineage>
</organism>
<evidence type="ECO:0000313" key="2">
    <source>
        <dbReference type="EMBL" id="GGU50523.1"/>
    </source>
</evidence>
<feature type="transmembrane region" description="Helical" evidence="1">
    <location>
        <begin position="66"/>
        <end position="88"/>
    </location>
</feature>
<keyword evidence="1" id="KW-0812">Transmembrane</keyword>
<evidence type="ECO:0000256" key="1">
    <source>
        <dbReference type="SAM" id="Phobius"/>
    </source>
</evidence>